<proteinExistence type="predicted"/>
<accession>V6LDE7</accession>
<reference evidence="2" key="1">
    <citation type="journal article" date="2014" name="PLoS Genet.">
        <title>The Genome of Spironucleus salmonicida Highlights a Fish Pathogen Adapted to Fluctuating Environments.</title>
        <authorList>
            <person name="Xu F."/>
            <person name="Jerlstrom-Hultqvist J."/>
            <person name="Einarsson E."/>
            <person name="Astvaldsson A."/>
            <person name="Svard S.G."/>
            <person name="Andersson J.O."/>
        </authorList>
    </citation>
    <scope>NUCLEOTIDE SEQUENCE</scope>
</reference>
<feature type="coiled-coil region" evidence="1">
    <location>
        <begin position="355"/>
        <end position="382"/>
    </location>
</feature>
<gene>
    <name evidence="2" type="ORF">SS50377_17849</name>
</gene>
<dbReference type="EMBL" id="KI546159">
    <property type="protein sequence ID" value="EST42535.1"/>
    <property type="molecule type" value="Genomic_DNA"/>
</dbReference>
<dbReference type="VEuPathDB" id="GiardiaDB:SS50377_27978"/>
<feature type="coiled-coil region" evidence="1">
    <location>
        <begin position="96"/>
        <end position="130"/>
    </location>
</feature>
<sequence length="445" mass="53380">MNPQKMFRRRKIEGLGFQLTPNDPLLVLNQQKPSSSTQGIYKLKDNNFELNSKQYNMLKQQNIQLQHQYSIQTHQIESMRLEIDQIQKNTIDIFKYEQLQKELFQHQIYLKNLQEKIQELQSENSHLISSSADSILKNQLRQTIQDMHSVQYKYDQLQTNSEQQQLILRDKLCDLEKTYCETKFDLENQVFKLKDGQMKIFKECETQVKDSRIQIKDIEEQYLQMKEKTIQQQIQLNQIPVLQDQIDQERKRQLTKENEFYLLEKEYQEQLQQLQLLIPAKKVSRFSFLAPQIIQISEDFNDLKYSLLNAKKCLQIKINMNTYLHQITTVSYYVYTKHRSSSPEVYKPQLAQKDQQSKQAQIDVLKNLNAELQHDYQQVLKEKITLDLEVQKLRKLQSRVEQENIYEKIEDLQRDNEMQKSVISDLQHSRLIDQEIIDKIKRKSK</sequence>
<dbReference type="AlphaFoldDB" id="V6LDE7"/>
<evidence type="ECO:0000313" key="2">
    <source>
        <dbReference type="EMBL" id="EST42535.1"/>
    </source>
</evidence>
<protein>
    <submittedName>
        <fullName evidence="2">Uncharacterized protein</fullName>
    </submittedName>
</protein>
<evidence type="ECO:0000256" key="1">
    <source>
        <dbReference type="SAM" id="Coils"/>
    </source>
</evidence>
<name>V6LDE7_9EUKA</name>
<organism evidence="2">
    <name type="scientific">Spironucleus salmonicida</name>
    <dbReference type="NCBI Taxonomy" id="348837"/>
    <lineage>
        <taxon>Eukaryota</taxon>
        <taxon>Metamonada</taxon>
        <taxon>Diplomonadida</taxon>
        <taxon>Hexamitidae</taxon>
        <taxon>Hexamitinae</taxon>
        <taxon>Spironucleus</taxon>
    </lineage>
</organism>
<feature type="coiled-coil region" evidence="1">
    <location>
        <begin position="201"/>
        <end position="228"/>
    </location>
</feature>
<keyword evidence="1" id="KW-0175">Coiled coil</keyword>